<dbReference type="Pfam" id="PF13920">
    <property type="entry name" value="zf-C3HC4_3"/>
    <property type="match status" value="1"/>
</dbReference>
<evidence type="ECO:0000313" key="3">
    <source>
        <dbReference type="EMBL" id="KAL1208384.1"/>
    </source>
</evidence>
<protein>
    <recommendedName>
        <fullName evidence="2">RING-type domain-containing protein</fullName>
    </recommendedName>
</protein>
<dbReference type="AlphaFoldDB" id="A0ABD1AP47"/>
<dbReference type="Proteomes" id="UP001558713">
    <property type="component" value="Unassembled WGS sequence"/>
</dbReference>
<dbReference type="SUPFAM" id="SSF57850">
    <property type="entry name" value="RING/U-box"/>
    <property type="match status" value="1"/>
</dbReference>
<accession>A0ABD1AP47</accession>
<evidence type="ECO:0000313" key="4">
    <source>
        <dbReference type="Proteomes" id="UP001558713"/>
    </source>
</evidence>
<reference evidence="3 4" key="1">
    <citation type="submission" date="2024-04" db="EMBL/GenBank/DDBJ databases">
        <title>Genome assembly C_amara_ONT_v2.</title>
        <authorList>
            <person name="Yant L."/>
            <person name="Moore C."/>
            <person name="Slenker M."/>
        </authorList>
    </citation>
    <scope>NUCLEOTIDE SEQUENCE [LARGE SCALE GENOMIC DNA]</scope>
    <source>
        <tissue evidence="3">Leaf</tissue>
    </source>
</reference>
<dbReference type="InterPro" id="IPR013083">
    <property type="entry name" value="Znf_RING/FYVE/PHD"/>
</dbReference>
<dbReference type="CDD" id="cd16449">
    <property type="entry name" value="RING-HC"/>
    <property type="match status" value="1"/>
</dbReference>
<evidence type="ECO:0000259" key="2">
    <source>
        <dbReference type="PROSITE" id="PS50089"/>
    </source>
</evidence>
<dbReference type="Gene3D" id="3.30.40.10">
    <property type="entry name" value="Zinc/RING finger domain, C3HC4 (zinc finger)"/>
    <property type="match status" value="1"/>
</dbReference>
<dbReference type="SMART" id="SM00184">
    <property type="entry name" value="RING"/>
    <property type="match status" value="1"/>
</dbReference>
<organism evidence="3 4">
    <name type="scientific">Cardamine amara subsp. amara</name>
    <dbReference type="NCBI Taxonomy" id="228776"/>
    <lineage>
        <taxon>Eukaryota</taxon>
        <taxon>Viridiplantae</taxon>
        <taxon>Streptophyta</taxon>
        <taxon>Embryophyta</taxon>
        <taxon>Tracheophyta</taxon>
        <taxon>Spermatophyta</taxon>
        <taxon>Magnoliopsida</taxon>
        <taxon>eudicotyledons</taxon>
        <taxon>Gunneridae</taxon>
        <taxon>Pentapetalae</taxon>
        <taxon>rosids</taxon>
        <taxon>malvids</taxon>
        <taxon>Brassicales</taxon>
        <taxon>Brassicaceae</taxon>
        <taxon>Cardamineae</taxon>
        <taxon>Cardamine</taxon>
    </lineage>
</organism>
<dbReference type="PROSITE" id="PS50089">
    <property type="entry name" value="ZF_RING_2"/>
    <property type="match status" value="1"/>
</dbReference>
<dbReference type="EMBL" id="JBANAX010000451">
    <property type="protein sequence ID" value="KAL1208384.1"/>
    <property type="molecule type" value="Genomic_DNA"/>
</dbReference>
<dbReference type="GO" id="GO:0008270">
    <property type="term" value="F:zinc ion binding"/>
    <property type="evidence" value="ECO:0007669"/>
    <property type="project" value="UniProtKB-KW"/>
</dbReference>
<comment type="caution">
    <text evidence="3">The sequence shown here is derived from an EMBL/GenBank/DDBJ whole genome shotgun (WGS) entry which is preliminary data.</text>
</comment>
<keyword evidence="1" id="KW-0862">Zinc</keyword>
<sequence length="265" mass="29387">MIQMNGGDRLRVTLLDRMSTVETNRSSFTGLTLEAILMADRNGTSPQPPSRNQSNRTLLDIMQRDHLHDDNHHHHNRNDKTAWKTLREKLRLKRNATTVWISSNSIPSLNTPILNRDNENHHQLGFLLSNSGNVTEEEGSAAEGRVRLGAVLAEERALSAREEETSPAPARMSLMELLEENEGQMSLVGVVEGEEEERVIDGGGEGAAAAETAEISCCVCMVRSKGAAFIPCGHTFCRLCSRELWVQRGNCPLCNTSILEILDLF</sequence>
<proteinExistence type="predicted"/>
<dbReference type="InterPro" id="IPR001841">
    <property type="entry name" value="Znf_RING"/>
</dbReference>
<feature type="domain" description="RING-type" evidence="2">
    <location>
        <begin position="217"/>
        <end position="255"/>
    </location>
</feature>
<dbReference type="PANTHER" id="PTHR46629">
    <property type="entry name" value="OS01G0917900 PROTEIN"/>
    <property type="match status" value="1"/>
</dbReference>
<evidence type="ECO:0000256" key="1">
    <source>
        <dbReference type="PROSITE-ProRule" id="PRU00175"/>
    </source>
</evidence>
<name>A0ABD1AP47_CARAN</name>
<gene>
    <name evidence="3" type="ORF">V5N11_004573</name>
</gene>
<keyword evidence="1" id="KW-0479">Metal-binding</keyword>
<keyword evidence="4" id="KW-1185">Reference proteome</keyword>
<keyword evidence="1" id="KW-0863">Zinc-finger</keyword>